<proteinExistence type="predicted"/>
<evidence type="ECO:0000256" key="1">
    <source>
        <dbReference type="SAM" id="MobiDB-lite"/>
    </source>
</evidence>
<dbReference type="Pfam" id="PF01471">
    <property type="entry name" value="PG_binding_1"/>
    <property type="match status" value="1"/>
</dbReference>
<sequence length="293" mass="28874">MRIRPYVNLSETGRTGDAGPSPQPVLGAMARPTGPGPSADAGATEQLPKVPPARAGQDTPAYGTPVPPARPRPDHTVPLRGVPPAPGTTNVTAGGEGGGGGPEKRRKLPLLLAGAAALVAVGGVAVALGASTGSGPGGTTLLDAKPSTPVVGMTPGEPSQGSPSASAGPSASTSASASPSSSASRSASPSASPSASRSSAAPSRTPSPTPSRTSAAPPPPPPAQGPTLRYGDSGAEVKKLQQLLAGQGLYRGRFDGKFGKSTEDAVSEFQWYNDITADPWGVYGPATRKALEG</sequence>
<protein>
    <recommendedName>
        <fullName evidence="3">Peptidoglycan binding-like domain-containing protein</fullName>
    </recommendedName>
</protein>
<comment type="caution">
    <text evidence="4">The sequence shown here is derived from an EMBL/GenBank/DDBJ whole genome shotgun (WGS) entry which is preliminary data.</text>
</comment>
<evidence type="ECO:0000259" key="3">
    <source>
        <dbReference type="Pfam" id="PF01471"/>
    </source>
</evidence>
<evidence type="ECO:0000313" key="4">
    <source>
        <dbReference type="EMBL" id="GHB38613.1"/>
    </source>
</evidence>
<organism evidence="4 5">
    <name type="scientific">Streptomyces cirratus</name>
    <dbReference type="NCBI Taxonomy" id="68187"/>
    <lineage>
        <taxon>Bacteria</taxon>
        <taxon>Bacillati</taxon>
        <taxon>Actinomycetota</taxon>
        <taxon>Actinomycetes</taxon>
        <taxon>Kitasatosporales</taxon>
        <taxon>Streptomycetaceae</taxon>
        <taxon>Streptomyces</taxon>
    </lineage>
</organism>
<dbReference type="InterPro" id="IPR002477">
    <property type="entry name" value="Peptidoglycan-bd-like"/>
</dbReference>
<accession>A0ABQ3EPS3</accession>
<dbReference type="EMBL" id="BMVP01000001">
    <property type="protein sequence ID" value="GHB38613.1"/>
    <property type="molecule type" value="Genomic_DNA"/>
</dbReference>
<dbReference type="Gene3D" id="1.10.101.10">
    <property type="entry name" value="PGBD-like superfamily/PGBD"/>
    <property type="match status" value="1"/>
</dbReference>
<feature type="region of interest" description="Disordered" evidence="1">
    <location>
        <begin position="1"/>
        <end position="106"/>
    </location>
</feature>
<feature type="domain" description="Peptidoglycan binding-like" evidence="3">
    <location>
        <begin position="233"/>
        <end position="291"/>
    </location>
</feature>
<evidence type="ECO:0000256" key="2">
    <source>
        <dbReference type="SAM" id="Phobius"/>
    </source>
</evidence>
<keyword evidence="5" id="KW-1185">Reference proteome</keyword>
<name>A0ABQ3EPS3_9ACTN</name>
<dbReference type="InterPro" id="IPR036365">
    <property type="entry name" value="PGBD-like_sf"/>
</dbReference>
<keyword evidence="2" id="KW-1133">Transmembrane helix</keyword>
<feature type="region of interest" description="Disordered" evidence="1">
    <location>
        <begin position="128"/>
        <end position="234"/>
    </location>
</feature>
<dbReference type="InterPro" id="IPR036366">
    <property type="entry name" value="PGBDSf"/>
</dbReference>
<reference evidence="5" key="1">
    <citation type="journal article" date="2019" name="Int. J. Syst. Evol. Microbiol.">
        <title>The Global Catalogue of Microorganisms (GCM) 10K type strain sequencing project: providing services to taxonomists for standard genome sequencing and annotation.</title>
        <authorList>
            <consortium name="The Broad Institute Genomics Platform"/>
            <consortium name="The Broad Institute Genome Sequencing Center for Infectious Disease"/>
            <person name="Wu L."/>
            <person name="Ma J."/>
        </authorList>
    </citation>
    <scope>NUCLEOTIDE SEQUENCE [LARGE SCALE GENOMIC DNA]</scope>
    <source>
        <strain evidence="5">JCM 4738</strain>
    </source>
</reference>
<feature type="transmembrane region" description="Helical" evidence="2">
    <location>
        <begin position="110"/>
        <end position="130"/>
    </location>
</feature>
<gene>
    <name evidence="4" type="ORF">GCM10010347_05100</name>
</gene>
<dbReference type="SUPFAM" id="SSF47090">
    <property type="entry name" value="PGBD-like"/>
    <property type="match status" value="1"/>
</dbReference>
<keyword evidence="2" id="KW-0812">Transmembrane</keyword>
<dbReference type="Proteomes" id="UP000642673">
    <property type="component" value="Unassembled WGS sequence"/>
</dbReference>
<evidence type="ECO:0000313" key="5">
    <source>
        <dbReference type="Proteomes" id="UP000642673"/>
    </source>
</evidence>
<keyword evidence="2" id="KW-0472">Membrane</keyword>
<dbReference type="RefSeq" id="WP_190182321.1">
    <property type="nucleotide sequence ID" value="NZ_BMVP01000001.1"/>
</dbReference>
<feature type="compositionally biased region" description="Low complexity" evidence="1">
    <location>
        <begin position="158"/>
        <end position="215"/>
    </location>
</feature>